<keyword evidence="4" id="KW-1185">Reference proteome</keyword>
<accession>A0ABR0EHJ0</accession>
<dbReference type="Pfam" id="PF00923">
    <property type="entry name" value="TAL_FSA"/>
    <property type="match status" value="1"/>
</dbReference>
<dbReference type="EMBL" id="JAXOVC010000005">
    <property type="protein sequence ID" value="KAK4500949.1"/>
    <property type="molecule type" value="Genomic_DNA"/>
</dbReference>
<dbReference type="InterPro" id="IPR013785">
    <property type="entry name" value="Aldolase_TIM"/>
</dbReference>
<evidence type="ECO:0000313" key="3">
    <source>
        <dbReference type="EMBL" id="KAK4500949.1"/>
    </source>
</evidence>
<evidence type="ECO:0000256" key="2">
    <source>
        <dbReference type="SAM" id="MobiDB-lite"/>
    </source>
</evidence>
<feature type="region of interest" description="Disordered" evidence="2">
    <location>
        <begin position="1"/>
        <end position="32"/>
    </location>
</feature>
<dbReference type="SUPFAM" id="SSF51569">
    <property type="entry name" value="Aldolase"/>
    <property type="match status" value="1"/>
</dbReference>
<reference evidence="3 4" key="1">
    <citation type="journal article" date="2023" name="G3 (Bethesda)">
        <title>A chromosome-level genome assembly of Zasmidium syzygii isolated from banana leaves.</title>
        <authorList>
            <person name="van Westerhoven A.C."/>
            <person name="Mehrabi R."/>
            <person name="Talebi R."/>
            <person name="Steentjes M.B.F."/>
            <person name="Corcolon B."/>
            <person name="Chong P.A."/>
            <person name="Kema G.H.J."/>
            <person name="Seidl M.F."/>
        </authorList>
    </citation>
    <scope>NUCLEOTIDE SEQUENCE [LARGE SCALE GENOMIC DNA]</scope>
    <source>
        <strain evidence="3 4">P124</strain>
    </source>
</reference>
<name>A0ABR0EHJ0_ZASCE</name>
<dbReference type="PANTHER" id="PTHR10683:SF39">
    <property type="entry name" value="TRANSALDOLASE"/>
    <property type="match status" value="1"/>
</dbReference>
<evidence type="ECO:0000313" key="4">
    <source>
        <dbReference type="Proteomes" id="UP001305779"/>
    </source>
</evidence>
<sequence length="366" mass="40771">MAIASVIPQDNANGLDRTENPPRRSPPMGSIETSTSWLDELQLHHQTSNQRLVYEQMTSLENREMLLQVVKDDKDRGWEAILDRMSVLLCAKNIHNIKGRVLLQTSPRAAYDVDRVVTQARNYAREFDKVGISNDRFCIKIPCTAPGLIACRILRDEGIRTLGTSLFCLAQAIAASQAGCLSISPYYNLPWYHNNLKLWPNVKDPALDHPMSSRLVQILDAYRRMRNNTGREQPMLKPASFKSAREAMAMAELGCHNATIPEDIIQQLSVLDFDINSPAGGIAYKHTGTPSPRLAHLHDVDPLSGPNWNGRLASTEIDYLANDGAALKKAIADDAVTERGLKEALDAFEANELRCKVAIEEVMMQV</sequence>
<evidence type="ECO:0000256" key="1">
    <source>
        <dbReference type="ARBA" id="ARBA00023270"/>
    </source>
</evidence>
<proteinExistence type="predicted"/>
<dbReference type="InterPro" id="IPR001585">
    <property type="entry name" value="TAL/FSA"/>
</dbReference>
<dbReference type="Proteomes" id="UP001305779">
    <property type="component" value="Unassembled WGS sequence"/>
</dbReference>
<evidence type="ECO:0008006" key="5">
    <source>
        <dbReference type="Google" id="ProtNLM"/>
    </source>
</evidence>
<comment type="caution">
    <text evidence="3">The sequence shown here is derived from an EMBL/GenBank/DDBJ whole genome shotgun (WGS) entry which is preliminary data.</text>
</comment>
<gene>
    <name evidence="3" type="ORF">PRZ48_006755</name>
</gene>
<dbReference type="PANTHER" id="PTHR10683">
    <property type="entry name" value="TRANSALDOLASE"/>
    <property type="match status" value="1"/>
</dbReference>
<keyword evidence="1" id="KW-0704">Schiff base</keyword>
<organism evidence="3 4">
    <name type="scientific">Zasmidium cellare</name>
    <name type="common">Wine cellar mold</name>
    <name type="synonym">Racodium cellare</name>
    <dbReference type="NCBI Taxonomy" id="395010"/>
    <lineage>
        <taxon>Eukaryota</taxon>
        <taxon>Fungi</taxon>
        <taxon>Dikarya</taxon>
        <taxon>Ascomycota</taxon>
        <taxon>Pezizomycotina</taxon>
        <taxon>Dothideomycetes</taxon>
        <taxon>Dothideomycetidae</taxon>
        <taxon>Mycosphaerellales</taxon>
        <taxon>Mycosphaerellaceae</taxon>
        <taxon>Zasmidium</taxon>
    </lineage>
</organism>
<protein>
    <recommendedName>
        <fullName evidence="5">Transaldolase</fullName>
    </recommendedName>
</protein>
<dbReference type="Gene3D" id="3.20.20.70">
    <property type="entry name" value="Aldolase class I"/>
    <property type="match status" value="1"/>
</dbReference>